<dbReference type="PANTHER" id="PTHR43150:SF2">
    <property type="entry name" value="HYPERKINETIC, ISOFORM M"/>
    <property type="match status" value="1"/>
</dbReference>
<dbReference type="VEuPathDB" id="FungiDB:PYU1_G007384"/>
<dbReference type="EMBL" id="GL376629">
    <property type="status" value="NOT_ANNOTATED_CDS"/>
    <property type="molecule type" value="Genomic_DNA"/>
</dbReference>
<keyword evidence="1" id="KW-0521">NADP</keyword>
<proteinExistence type="predicted"/>
<evidence type="ECO:0000256" key="2">
    <source>
        <dbReference type="ARBA" id="ARBA00023002"/>
    </source>
</evidence>
<protein>
    <recommendedName>
        <fullName evidence="5">NADP-dependent oxidoreductase domain-containing protein</fullName>
    </recommendedName>
</protein>
<dbReference type="eggNOG" id="KOG1575">
    <property type="taxonomic scope" value="Eukaryota"/>
</dbReference>
<dbReference type="InterPro" id="IPR005399">
    <property type="entry name" value="K_chnl_volt-dep_bsu_KCNAB-rel"/>
</dbReference>
<reference evidence="3" key="3">
    <citation type="submission" date="2015-02" db="UniProtKB">
        <authorList>
            <consortium name="EnsemblProtists"/>
        </authorList>
    </citation>
    <scope>IDENTIFICATION</scope>
    <source>
        <strain evidence="3">DAOM BR144</strain>
    </source>
</reference>
<dbReference type="Gene3D" id="3.20.20.100">
    <property type="entry name" value="NADP-dependent oxidoreductase domain"/>
    <property type="match status" value="1"/>
</dbReference>
<evidence type="ECO:0000313" key="3">
    <source>
        <dbReference type="EnsemblProtists" id="PYU1_T007400"/>
    </source>
</evidence>
<organism evidence="3 4">
    <name type="scientific">Globisporangium ultimum (strain ATCC 200006 / CBS 805.95 / DAOM BR144)</name>
    <name type="common">Pythium ultimum</name>
    <dbReference type="NCBI Taxonomy" id="431595"/>
    <lineage>
        <taxon>Eukaryota</taxon>
        <taxon>Sar</taxon>
        <taxon>Stramenopiles</taxon>
        <taxon>Oomycota</taxon>
        <taxon>Peronosporomycetes</taxon>
        <taxon>Pythiales</taxon>
        <taxon>Pythiaceae</taxon>
        <taxon>Globisporangium</taxon>
    </lineage>
</organism>
<accession>K3WR06</accession>
<evidence type="ECO:0000313" key="4">
    <source>
        <dbReference type="Proteomes" id="UP000019132"/>
    </source>
</evidence>
<evidence type="ECO:0008006" key="5">
    <source>
        <dbReference type="Google" id="ProtNLM"/>
    </source>
</evidence>
<dbReference type="PANTHER" id="PTHR43150">
    <property type="entry name" value="HYPERKINETIC, ISOFORM M"/>
    <property type="match status" value="1"/>
</dbReference>
<dbReference type="InParanoid" id="K3WR06"/>
<dbReference type="HOGENOM" id="CLU_2946781_0_0_1"/>
<dbReference type="SUPFAM" id="SSF51430">
    <property type="entry name" value="NAD(P)-linked oxidoreductase"/>
    <property type="match status" value="1"/>
</dbReference>
<dbReference type="InterPro" id="IPR036812">
    <property type="entry name" value="NAD(P)_OxRdtase_dom_sf"/>
</dbReference>
<reference evidence="4" key="2">
    <citation type="submission" date="2010-04" db="EMBL/GenBank/DDBJ databases">
        <authorList>
            <person name="Buell R."/>
            <person name="Hamilton J."/>
            <person name="Hostetler J."/>
        </authorList>
    </citation>
    <scope>NUCLEOTIDE SEQUENCE [LARGE SCALE GENOMIC DNA]</scope>
    <source>
        <strain evidence="4">DAOM:BR144</strain>
    </source>
</reference>
<dbReference type="GO" id="GO:0016491">
    <property type="term" value="F:oxidoreductase activity"/>
    <property type="evidence" value="ECO:0007669"/>
    <property type="project" value="UniProtKB-KW"/>
</dbReference>
<name>K3WR06_GLOUD</name>
<dbReference type="AlphaFoldDB" id="K3WR06"/>
<dbReference type="EnsemblProtists" id="PYU1_T007400">
    <property type="protein sequence ID" value="PYU1_T007400"/>
    <property type="gene ID" value="PYU1_G007384"/>
</dbReference>
<evidence type="ECO:0000256" key="1">
    <source>
        <dbReference type="ARBA" id="ARBA00022857"/>
    </source>
</evidence>
<keyword evidence="4" id="KW-1185">Reference proteome</keyword>
<reference evidence="4" key="1">
    <citation type="journal article" date="2010" name="Genome Biol.">
        <title>Genome sequence of the necrotrophic plant pathogen Pythium ultimum reveals original pathogenicity mechanisms and effector repertoire.</title>
        <authorList>
            <person name="Levesque C.A."/>
            <person name="Brouwer H."/>
            <person name="Cano L."/>
            <person name="Hamilton J.P."/>
            <person name="Holt C."/>
            <person name="Huitema E."/>
            <person name="Raffaele S."/>
            <person name="Robideau G.P."/>
            <person name="Thines M."/>
            <person name="Win J."/>
            <person name="Zerillo M.M."/>
            <person name="Beakes G.W."/>
            <person name="Boore J.L."/>
            <person name="Busam D."/>
            <person name="Dumas B."/>
            <person name="Ferriera S."/>
            <person name="Fuerstenberg S.I."/>
            <person name="Gachon C.M."/>
            <person name="Gaulin E."/>
            <person name="Govers F."/>
            <person name="Grenville-Briggs L."/>
            <person name="Horner N."/>
            <person name="Hostetler J."/>
            <person name="Jiang R.H."/>
            <person name="Johnson J."/>
            <person name="Krajaejun T."/>
            <person name="Lin H."/>
            <person name="Meijer H.J."/>
            <person name="Moore B."/>
            <person name="Morris P."/>
            <person name="Phuntmart V."/>
            <person name="Puiu D."/>
            <person name="Shetty J."/>
            <person name="Stajich J.E."/>
            <person name="Tripathy S."/>
            <person name="Wawra S."/>
            <person name="van West P."/>
            <person name="Whitty B.R."/>
            <person name="Coutinho P.M."/>
            <person name="Henrissat B."/>
            <person name="Martin F."/>
            <person name="Thomas P.D."/>
            <person name="Tyler B.M."/>
            <person name="De Vries R.P."/>
            <person name="Kamoun S."/>
            <person name="Yandell M."/>
            <person name="Tisserat N."/>
            <person name="Buell C.R."/>
        </authorList>
    </citation>
    <scope>NUCLEOTIDE SEQUENCE</scope>
    <source>
        <strain evidence="4">DAOM:BR144</strain>
    </source>
</reference>
<keyword evidence="2" id="KW-0560">Oxidoreductase</keyword>
<dbReference type="STRING" id="431595.K3WR06"/>
<dbReference type="Proteomes" id="UP000019132">
    <property type="component" value="Unassembled WGS sequence"/>
</dbReference>
<sequence>MEQTQYNIFERSRVEFDYMNLYKKYKLGAATWSPLAFDVLTGKYSQGIPEGSCTCFIGVE</sequence>